<keyword evidence="1" id="KW-0547">Nucleotide-binding</keyword>
<dbReference type="Gene3D" id="2.40.30.10">
    <property type="entry name" value="Translation factors"/>
    <property type="match status" value="1"/>
</dbReference>
<dbReference type="InterPro" id="IPR000795">
    <property type="entry name" value="T_Tr_GTP-bd_dom"/>
</dbReference>
<dbReference type="EMBL" id="BTRK01000004">
    <property type="protein sequence ID" value="GMR47876.1"/>
    <property type="molecule type" value="Genomic_DNA"/>
</dbReference>
<dbReference type="CDD" id="cd16262">
    <property type="entry name" value="EFG_III"/>
    <property type="match status" value="1"/>
</dbReference>
<dbReference type="AlphaFoldDB" id="A0AAN5CNS9"/>
<dbReference type="InterPro" id="IPR031157">
    <property type="entry name" value="G_TR_CS"/>
</dbReference>
<dbReference type="Gene3D" id="3.30.70.870">
    <property type="entry name" value="Elongation Factor G (Translational Gtpase), domain 3"/>
    <property type="match status" value="1"/>
</dbReference>
<dbReference type="InterPro" id="IPR020568">
    <property type="entry name" value="Ribosomal_Su5_D2-typ_SF"/>
</dbReference>
<feature type="non-terminal residue" evidence="6">
    <location>
        <position position="1"/>
    </location>
</feature>
<dbReference type="GO" id="GO:0032543">
    <property type="term" value="P:mitochondrial translation"/>
    <property type="evidence" value="ECO:0007669"/>
    <property type="project" value="TreeGrafter"/>
</dbReference>
<keyword evidence="3" id="KW-0496">Mitochondrion</keyword>
<dbReference type="GO" id="GO:0032790">
    <property type="term" value="P:ribosome disassembly"/>
    <property type="evidence" value="ECO:0007669"/>
    <property type="project" value="TreeGrafter"/>
</dbReference>
<evidence type="ECO:0000313" key="7">
    <source>
        <dbReference type="Proteomes" id="UP001328107"/>
    </source>
</evidence>
<evidence type="ECO:0000313" key="6">
    <source>
        <dbReference type="EMBL" id="GMR47876.1"/>
    </source>
</evidence>
<dbReference type="PANTHER" id="PTHR43261:SF1">
    <property type="entry name" value="RIBOSOME-RELEASING FACTOR 2, MITOCHONDRIAL"/>
    <property type="match status" value="1"/>
</dbReference>
<dbReference type="Gene3D" id="3.40.50.300">
    <property type="entry name" value="P-loop containing nucleotide triphosphate hydrolases"/>
    <property type="match status" value="1"/>
</dbReference>
<dbReference type="SMART" id="SM00838">
    <property type="entry name" value="EFG_C"/>
    <property type="match status" value="1"/>
</dbReference>
<evidence type="ECO:0000256" key="3">
    <source>
        <dbReference type="ARBA" id="ARBA00023128"/>
    </source>
</evidence>
<organism evidence="6 7">
    <name type="scientific">Pristionchus mayeri</name>
    <dbReference type="NCBI Taxonomy" id="1317129"/>
    <lineage>
        <taxon>Eukaryota</taxon>
        <taxon>Metazoa</taxon>
        <taxon>Ecdysozoa</taxon>
        <taxon>Nematoda</taxon>
        <taxon>Chromadorea</taxon>
        <taxon>Rhabditida</taxon>
        <taxon>Rhabditina</taxon>
        <taxon>Diplogasteromorpha</taxon>
        <taxon>Diplogasteroidea</taxon>
        <taxon>Neodiplogasteridae</taxon>
        <taxon>Pristionchus</taxon>
    </lineage>
</organism>
<dbReference type="SMART" id="SM00889">
    <property type="entry name" value="EFG_IV"/>
    <property type="match status" value="1"/>
</dbReference>
<dbReference type="Proteomes" id="UP001328107">
    <property type="component" value="Unassembled WGS sequence"/>
</dbReference>
<dbReference type="InterPro" id="IPR005225">
    <property type="entry name" value="Small_GTP-bd"/>
</dbReference>
<feature type="domain" description="Tr-type G" evidence="5">
    <location>
        <begin position="41"/>
        <end position="320"/>
    </location>
</feature>
<dbReference type="Gene3D" id="3.30.230.10">
    <property type="match status" value="1"/>
</dbReference>
<dbReference type="GO" id="GO:0005525">
    <property type="term" value="F:GTP binding"/>
    <property type="evidence" value="ECO:0007669"/>
    <property type="project" value="UniProtKB-KW"/>
</dbReference>
<dbReference type="FunFam" id="3.40.50.300:FF:000514">
    <property type="entry name" value="Ribosome-releasing factor 2, mitochondrial"/>
    <property type="match status" value="1"/>
</dbReference>
<dbReference type="InterPro" id="IPR000640">
    <property type="entry name" value="EFG_V-like"/>
</dbReference>
<dbReference type="Pfam" id="PF22042">
    <property type="entry name" value="EF-G_D2"/>
    <property type="match status" value="1"/>
</dbReference>
<dbReference type="GO" id="GO:0005759">
    <property type="term" value="C:mitochondrial matrix"/>
    <property type="evidence" value="ECO:0007669"/>
    <property type="project" value="UniProtKB-ARBA"/>
</dbReference>
<protein>
    <recommendedName>
        <fullName evidence="5">Tr-type G domain-containing protein</fullName>
    </recommendedName>
</protein>
<accession>A0AAN5CNS9</accession>
<dbReference type="SUPFAM" id="SSF52540">
    <property type="entry name" value="P-loop containing nucleoside triphosphate hydrolases"/>
    <property type="match status" value="1"/>
</dbReference>
<dbReference type="SUPFAM" id="SSF54211">
    <property type="entry name" value="Ribosomal protein S5 domain 2-like"/>
    <property type="match status" value="1"/>
</dbReference>
<keyword evidence="7" id="KW-1185">Reference proteome</keyword>
<comment type="caution">
    <text evidence="6">The sequence shown here is derived from an EMBL/GenBank/DDBJ whole genome shotgun (WGS) entry which is preliminary data.</text>
</comment>
<dbReference type="PROSITE" id="PS51722">
    <property type="entry name" value="G_TR_2"/>
    <property type="match status" value="1"/>
</dbReference>
<dbReference type="PANTHER" id="PTHR43261">
    <property type="entry name" value="TRANSLATION ELONGATION FACTOR G-RELATED"/>
    <property type="match status" value="1"/>
</dbReference>
<dbReference type="InterPro" id="IPR035647">
    <property type="entry name" value="EFG_III/V"/>
</dbReference>
<dbReference type="InterPro" id="IPR053905">
    <property type="entry name" value="EF-G-like_DII"/>
</dbReference>
<dbReference type="InterPro" id="IPR009022">
    <property type="entry name" value="EFG_III"/>
</dbReference>
<dbReference type="PROSITE" id="PS00301">
    <property type="entry name" value="G_TR_1"/>
    <property type="match status" value="1"/>
</dbReference>
<gene>
    <name evidence="6" type="ORF">PMAYCL1PPCAC_18071</name>
</gene>
<dbReference type="Pfam" id="PF00009">
    <property type="entry name" value="GTP_EFTU"/>
    <property type="match status" value="1"/>
</dbReference>
<dbReference type="Gene3D" id="3.30.70.240">
    <property type="match status" value="1"/>
</dbReference>
<dbReference type="Pfam" id="PF03764">
    <property type="entry name" value="EFG_IV"/>
    <property type="match status" value="1"/>
</dbReference>
<evidence type="ECO:0000256" key="4">
    <source>
        <dbReference type="ARBA" id="ARBA00023134"/>
    </source>
</evidence>
<dbReference type="SUPFAM" id="SSF50447">
    <property type="entry name" value="Translation proteins"/>
    <property type="match status" value="1"/>
</dbReference>
<proteinExistence type="predicted"/>
<reference evidence="7" key="1">
    <citation type="submission" date="2022-10" db="EMBL/GenBank/DDBJ databases">
        <title>Genome assembly of Pristionchus species.</title>
        <authorList>
            <person name="Yoshida K."/>
            <person name="Sommer R.J."/>
        </authorList>
    </citation>
    <scope>NUCLEOTIDE SEQUENCE [LARGE SCALE GENOMIC DNA]</scope>
    <source>
        <strain evidence="7">RS5460</strain>
    </source>
</reference>
<keyword evidence="4" id="KW-0342">GTP-binding</keyword>
<dbReference type="InterPro" id="IPR027417">
    <property type="entry name" value="P-loop_NTPase"/>
</dbReference>
<name>A0AAN5CNS9_9BILA</name>
<dbReference type="InterPro" id="IPR041095">
    <property type="entry name" value="EFG_II"/>
</dbReference>
<dbReference type="Pfam" id="PF00679">
    <property type="entry name" value="EFG_C"/>
    <property type="match status" value="1"/>
</dbReference>
<dbReference type="InterPro" id="IPR005517">
    <property type="entry name" value="Transl_elong_EFG/EF2_IV"/>
</dbReference>
<dbReference type="SUPFAM" id="SSF54980">
    <property type="entry name" value="EF-G C-terminal domain-like"/>
    <property type="match status" value="2"/>
</dbReference>
<sequence>NIGILENLNEYCEMNRLEWRILKIAPVLTRGRSFSIHPPIEKIRNIGVVAHINAGKTTLTERLLFLSGELRRMGDVESGSTVTDFLEVEQERGMTIQSAIVSLPWNEHRINLIDTPGHVDFGVEVQRCVRVLDGLLVVLDGSAGVQAQTLTVWRQAAKYTLPSIFLVNKMDKPQADFTMSLSSIEDKLGMKALPVVIPLSKGNVLEGFVDLVSGEYLKMSETKDEWVEAKPASHEFDILSEGRENLCLGLSDSDESFASLFLEKHAGDISRVSRDDITSALRRVSLSRSACAVASGSALRSALSVRPCLDLVCNLVPSPEKASELVKKSIGDHFSGVLFKIIHNKGRGRIGFTRVYSGELKGGRHVWNWTRGVKEGPIELFEVQSDSLDPIKSAKEGSIVGVRGLEKSLTGDAFISLECDKRSIPEEDAATHIVFDGIEQPDPVFYCSIEPPDMKSRHPLERALKELVVEDPSLRVREDSESGQTILESMGELHVEIVKDRLVRGYGINVFFGPLQVSYREVVQHAVEHTALIEDTVDGRMYSASVTFRIEPEAGLGKWKKMKLALPPGTRVPRPDWMQGLKEGVSSALHHGPLLSFPVYDVSVSLLDLTASGGKVGANLVCAAAHRCIEEALSKCGVRLVEPVMELELTLPVDCPSQAVLQELTRRRATIEQVSGENERERKIRATLPLSSLAGLSTAVRTISRGLSHLHVRPIGHEVLDAGEESRLIKMRTGR</sequence>
<evidence type="ECO:0000256" key="1">
    <source>
        <dbReference type="ARBA" id="ARBA00022741"/>
    </source>
</evidence>
<dbReference type="NCBIfam" id="TIGR00231">
    <property type="entry name" value="small_GTP"/>
    <property type="match status" value="1"/>
</dbReference>
<dbReference type="InterPro" id="IPR009000">
    <property type="entry name" value="Transl_B-barrel_sf"/>
</dbReference>
<evidence type="ECO:0000256" key="2">
    <source>
        <dbReference type="ARBA" id="ARBA00022917"/>
    </source>
</evidence>
<dbReference type="PRINTS" id="PR00315">
    <property type="entry name" value="ELONGATNFCT"/>
</dbReference>
<dbReference type="GO" id="GO:0003924">
    <property type="term" value="F:GTPase activity"/>
    <property type="evidence" value="ECO:0007669"/>
    <property type="project" value="InterPro"/>
</dbReference>
<keyword evidence="2" id="KW-0648">Protein biosynthesis</keyword>
<dbReference type="InterPro" id="IPR014721">
    <property type="entry name" value="Ribsml_uS5_D2-typ_fold_subgr"/>
</dbReference>
<evidence type="ECO:0000259" key="5">
    <source>
        <dbReference type="PROSITE" id="PS51722"/>
    </source>
</evidence>
<dbReference type="Pfam" id="PF14492">
    <property type="entry name" value="EFG_III"/>
    <property type="match status" value="1"/>
</dbReference>